<accession>A0A645EA79</accession>
<keyword evidence="1" id="KW-0472">Membrane</keyword>
<organism evidence="2">
    <name type="scientific">bioreactor metagenome</name>
    <dbReference type="NCBI Taxonomy" id="1076179"/>
    <lineage>
        <taxon>unclassified sequences</taxon>
        <taxon>metagenomes</taxon>
        <taxon>ecological metagenomes</taxon>
    </lineage>
</organism>
<dbReference type="EMBL" id="VSSQ01044473">
    <property type="protein sequence ID" value="MPM98299.1"/>
    <property type="molecule type" value="Genomic_DNA"/>
</dbReference>
<reference evidence="2" key="1">
    <citation type="submission" date="2019-08" db="EMBL/GenBank/DDBJ databases">
        <authorList>
            <person name="Kucharzyk K."/>
            <person name="Murdoch R.W."/>
            <person name="Higgins S."/>
            <person name="Loffler F."/>
        </authorList>
    </citation>
    <scope>NUCLEOTIDE SEQUENCE</scope>
</reference>
<dbReference type="Pfam" id="PF10694">
    <property type="entry name" value="DUF2500"/>
    <property type="match status" value="1"/>
</dbReference>
<dbReference type="InterPro" id="IPR019635">
    <property type="entry name" value="DUF2500"/>
</dbReference>
<keyword evidence="1" id="KW-1133">Transmembrane helix</keyword>
<keyword evidence="1" id="KW-0812">Transmembrane</keyword>
<evidence type="ECO:0008006" key="3">
    <source>
        <dbReference type="Google" id="ProtNLM"/>
    </source>
</evidence>
<protein>
    <recommendedName>
        <fullName evidence="3">DUF2500 domain-containing protein</fullName>
    </recommendedName>
</protein>
<comment type="caution">
    <text evidence="2">The sequence shown here is derived from an EMBL/GenBank/DDBJ whole genome shotgun (WGS) entry which is preliminary data.</text>
</comment>
<feature type="transmembrane region" description="Helical" evidence="1">
    <location>
        <begin position="12"/>
        <end position="36"/>
    </location>
</feature>
<dbReference type="Gene3D" id="2.40.50.660">
    <property type="match status" value="1"/>
</dbReference>
<sequence>MMLDPFDGGGFMFTVIPVLVAIGFVTILGIIIFQVVKSAQRWKRNNDSPVLTTDARVVTKRADVSYHHHVNNMNDANNSMNMGYSSTSYFVTFEVPSGDRMELPVQSDEYGLLVEGDAGKLTFQGTRYLGFTRVK</sequence>
<name>A0A645EA79_9ZZZZ</name>
<evidence type="ECO:0000256" key="1">
    <source>
        <dbReference type="SAM" id="Phobius"/>
    </source>
</evidence>
<dbReference type="AlphaFoldDB" id="A0A645EA79"/>
<gene>
    <name evidence="2" type="ORF">SDC9_145484</name>
</gene>
<evidence type="ECO:0000313" key="2">
    <source>
        <dbReference type="EMBL" id="MPM98299.1"/>
    </source>
</evidence>
<proteinExistence type="predicted"/>